<evidence type="ECO:0000256" key="12">
    <source>
        <dbReference type="RuleBase" id="RU003357"/>
    </source>
</evidence>
<feature type="domain" description="TonB-dependent receptor plug" evidence="16">
    <location>
        <begin position="72"/>
        <end position="181"/>
    </location>
</feature>
<dbReference type="InterPro" id="IPR039426">
    <property type="entry name" value="TonB-dep_rcpt-like"/>
</dbReference>
<evidence type="ECO:0000313" key="18">
    <source>
        <dbReference type="Proteomes" id="UP000192934"/>
    </source>
</evidence>
<evidence type="ECO:0000256" key="13">
    <source>
        <dbReference type="SAM" id="MobiDB-lite"/>
    </source>
</evidence>
<feature type="region of interest" description="Disordered" evidence="13">
    <location>
        <begin position="34"/>
        <end position="57"/>
    </location>
</feature>
<comment type="similarity">
    <text evidence="11 12">Belongs to the TonB-dependent receptor family.</text>
</comment>
<keyword evidence="18" id="KW-1185">Reference proteome</keyword>
<evidence type="ECO:0000256" key="14">
    <source>
        <dbReference type="SAM" id="SignalP"/>
    </source>
</evidence>
<dbReference type="AlphaFoldDB" id="A0A1X7G0L6"/>
<dbReference type="InterPro" id="IPR000531">
    <property type="entry name" value="Beta-barrel_TonB"/>
</dbReference>
<keyword evidence="8 12" id="KW-0798">TonB box</keyword>
<dbReference type="SUPFAM" id="SSF56935">
    <property type="entry name" value="Porins"/>
    <property type="match status" value="1"/>
</dbReference>
<keyword evidence="4" id="KW-0410">Iron transport</keyword>
<keyword evidence="6" id="KW-0408">Iron</keyword>
<keyword evidence="3 11" id="KW-1134">Transmembrane beta strand</keyword>
<evidence type="ECO:0000256" key="10">
    <source>
        <dbReference type="ARBA" id="ARBA00023237"/>
    </source>
</evidence>
<evidence type="ECO:0000256" key="4">
    <source>
        <dbReference type="ARBA" id="ARBA00022496"/>
    </source>
</evidence>
<keyword evidence="2 11" id="KW-0813">Transport</keyword>
<keyword evidence="5 11" id="KW-0812">Transmembrane</keyword>
<evidence type="ECO:0000256" key="7">
    <source>
        <dbReference type="ARBA" id="ARBA00023065"/>
    </source>
</evidence>
<dbReference type="PROSITE" id="PS52016">
    <property type="entry name" value="TONB_DEPENDENT_REC_3"/>
    <property type="match status" value="1"/>
</dbReference>
<dbReference type="GO" id="GO:0009279">
    <property type="term" value="C:cell outer membrane"/>
    <property type="evidence" value="ECO:0007669"/>
    <property type="project" value="UniProtKB-SubCell"/>
</dbReference>
<dbReference type="Pfam" id="PF00593">
    <property type="entry name" value="TonB_dep_Rec_b-barrel"/>
    <property type="match status" value="1"/>
</dbReference>
<sequence>MTTARAVRNKAARFAGQAAVAALVAGLAAPALAQDVPPEEPTAAAEPSATPRAPSGFGDEIIVTAQRRTESIQDVPIAITAIGSELLKAQNVQSVEDYFALTPNVSFQSNGSRDRRDLSIRGISNQLNPLSDVRQGSYAFYIDEFNVAAGTSNPQIVDLERIEVLRGPQGTYFGRNSVGGAINVITNKPVDEWEGEVELGYSSYDTWRAQGVLNVPVAPGILAIRASGQYEESDGYIKNINPIGGGNDSRYYTGRVQARFTPLENLTWDFTYSASDERVGMRNGVPTGYLTATWRAVYYGNQPGDIADPDGVGFYPENRTRVNFNRPQRVGSKFDYFSTRAVWDFDVAALTAVFGHLNADVFNFGDVDGGSKDFFYEDLVLNRKSTSGELRLQSQGENVIDWSIGTSVGKDTGKTDQSTFHGAQSPLCPASTGGRCEGLEVTGLDSDSSTNYFALFAQGTYNITDQLSATLGLRYSYERTENLSQTRSNNVVTGINDRAADFEDISPKFTVSYKPQPGLLFFATASKGFKSGGTQITNNVNLPNSFEPETLWNYELGTKFDLLDGRMRVDITGFYMDWKDVQQTVRFQFIDPVTGLLRSVSGIENAASAKSYGIEGSFDLRVTDELRLSANAGYNKSEFGSYPNALIDGIVIDISGRTLVNAPRWTLGAQAQYTVPVTNDFDGFVRAEWNFRDKMLSTPLAYRYNEYPFISPSYHNVNLRVGVENDKIRAVVYVENLFDANYFANTYEKAFYSGVQVEPSYRTIGVNLGYKF</sequence>
<evidence type="ECO:0000313" key="17">
    <source>
        <dbReference type="EMBL" id="SMF61891.1"/>
    </source>
</evidence>
<dbReference type="OrthoDB" id="9775095at2"/>
<evidence type="ECO:0000259" key="15">
    <source>
        <dbReference type="Pfam" id="PF00593"/>
    </source>
</evidence>
<keyword evidence="9 11" id="KW-0472">Membrane</keyword>
<evidence type="ECO:0000256" key="1">
    <source>
        <dbReference type="ARBA" id="ARBA00004571"/>
    </source>
</evidence>
<evidence type="ECO:0000256" key="5">
    <source>
        <dbReference type="ARBA" id="ARBA00022692"/>
    </source>
</evidence>
<feature type="signal peptide" evidence="14">
    <location>
        <begin position="1"/>
        <end position="33"/>
    </location>
</feature>
<keyword evidence="14" id="KW-0732">Signal</keyword>
<gene>
    <name evidence="17" type="ORF">SAMN06295910_0893</name>
</gene>
<dbReference type="Gene3D" id="2.40.170.20">
    <property type="entry name" value="TonB-dependent receptor, beta-barrel domain"/>
    <property type="match status" value="1"/>
</dbReference>
<dbReference type="InterPro" id="IPR036942">
    <property type="entry name" value="Beta-barrel_TonB_sf"/>
</dbReference>
<evidence type="ECO:0000256" key="9">
    <source>
        <dbReference type="ARBA" id="ARBA00023136"/>
    </source>
</evidence>
<reference evidence="18" key="1">
    <citation type="submission" date="2017-04" db="EMBL/GenBank/DDBJ databases">
        <authorList>
            <person name="Varghese N."/>
            <person name="Submissions S."/>
        </authorList>
    </citation>
    <scope>NUCLEOTIDE SEQUENCE [LARGE SCALE GENOMIC DNA]</scope>
    <source>
        <strain evidence="18">Dd16</strain>
    </source>
</reference>
<evidence type="ECO:0000256" key="8">
    <source>
        <dbReference type="ARBA" id="ARBA00023077"/>
    </source>
</evidence>
<dbReference type="PANTHER" id="PTHR32552:SF81">
    <property type="entry name" value="TONB-DEPENDENT OUTER MEMBRANE RECEPTOR"/>
    <property type="match status" value="1"/>
</dbReference>
<evidence type="ECO:0000259" key="16">
    <source>
        <dbReference type="Pfam" id="PF07715"/>
    </source>
</evidence>
<comment type="subcellular location">
    <subcellularLocation>
        <location evidence="1 11">Cell outer membrane</location>
        <topology evidence="1 11">Multi-pass membrane protein</topology>
    </subcellularLocation>
</comment>
<evidence type="ECO:0000256" key="3">
    <source>
        <dbReference type="ARBA" id="ARBA00022452"/>
    </source>
</evidence>
<evidence type="ECO:0000256" key="6">
    <source>
        <dbReference type="ARBA" id="ARBA00023004"/>
    </source>
</evidence>
<dbReference type="InterPro" id="IPR012910">
    <property type="entry name" value="Plug_dom"/>
</dbReference>
<protein>
    <submittedName>
        <fullName evidence="17">Iron complex outermembrane recepter protein</fullName>
    </submittedName>
</protein>
<dbReference type="GO" id="GO:0006826">
    <property type="term" value="P:iron ion transport"/>
    <property type="evidence" value="ECO:0007669"/>
    <property type="project" value="UniProtKB-KW"/>
</dbReference>
<organism evidence="17 18">
    <name type="scientific">Allosphingosinicella indica</name>
    <dbReference type="NCBI Taxonomy" id="941907"/>
    <lineage>
        <taxon>Bacteria</taxon>
        <taxon>Pseudomonadati</taxon>
        <taxon>Pseudomonadota</taxon>
        <taxon>Alphaproteobacteria</taxon>
        <taxon>Sphingomonadales</taxon>
        <taxon>Sphingomonadaceae</taxon>
        <taxon>Allosphingosinicella</taxon>
    </lineage>
</organism>
<keyword evidence="10 11" id="KW-0998">Cell outer membrane</keyword>
<dbReference type="Proteomes" id="UP000192934">
    <property type="component" value="Chromosome I"/>
</dbReference>
<dbReference type="PANTHER" id="PTHR32552">
    <property type="entry name" value="FERRICHROME IRON RECEPTOR-RELATED"/>
    <property type="match status" value="1"/>
</dbReference>
<keyword evidence="7" id="KW-0406">Ion transport</keyword>
<evidence type="ECO:0000256" key="2">
    <source>
        <dbReference type="ARBA" id="ARBA00022448"/>
    </source>
</evidence>
<dbReference type="RefSeq" id="WP_085217692.1">
    <property type="nucleotide sequence ID" value="NZ_LT840185.1"/>
</dbReference>
<proteinExistence type="inferred from homology"/>
<feature type="domain" description="TonB-dependent receptor-like beta-barrel" evidence="15">
    <location>
        <begin position="288"/>
        <end position="737"/>
    </location>
</feature>
<accession>A0A1X7G0L6</accession>
<dbReference type="CDD" id="cd01347">
    <property type="entry name" value="ligand_gated_channel"/>
    <property type="match status" value="1"/>
</dbReference>
<dbReference type="STRING" id="941907.SAMN06295910_0893"/>
<evidence type="ECO:0000256" key="11">
    <source>
        <dbReference type="PROSITE-ProRule" id="PRU01360"/>
    </source>
</evidence>
<dbReference type="Pfam" id="PF07715">
    <property type="entry name" value="Plug"/>
    <property type="match status" value="1"/>
</dbReference>
<feature type="compositionally biased region" description="Low complexity" evidence="13">
    <location>
        <begin position="41"/>
        <end position="55"/>
    </location>
</feature>
<dbReference type="EMBL" id="LT840185">
    <property type="protein sequence ID" value="SMF61891.1"/>
    <property type="molecule type" value="Genomic_DNA"/>
</dbReference>
<feature type="chain" id="PRO_5012236882" evidence="14">
    <location>
        <begin position="34"/>
        <end position="772"/>
    </location>
</feature>
<name>A0A1X7G0L6_9SPHN</name>